<dbReference type="EMBL" id="KL198035">
    <property type="protein sequence ID" value="KDQ14808.1"/>
    <property type="molecule type" value="Genomic_DNA"/>
</dbReference>
<gene>
    <name evidence="1" type="ORF">BOTBODRAFT_55018</name>
</gene>
<evidence type="ECO:0000313" key="2">
    <source>
        <dbReference type="Proteomes" id="UP000027195"/>
    </source>
</evidence>
<dbReference type="HOGENOM" id="CLU_1758520_0_0_1"/>
<dbReference type="AlphaFoldDB" id="A0A067MGA1"/>
<name>A0A067MGA1_BOTB1</name>
<keyword evidence="2" id="KW-1185">Reference proteome</keyword>
<dbReference type="Proteomes" id="UP000027195">
    <property type="component" value="Unassembled WGS sequence"/>
</dbReference>
<accession>A0A067MGA1</accession>
<protein>
    <submittedName>
        <fullName evidence="1">Uncharacterized protein</fullName>
    </submittedName>
</protein>
<dbReference type="InParanoid" id="A0A067MGA1"/>
<evidence type="ECO:0000313" key="1">
    <source>
        <dbReference type="EMBL" id="KDQ14808.1"/>
    </source>
</evidence>
<reference evidence="2" key="1">
    <citation type="journal article" date="2014" name="Proc. Natl. Acad. Sci. U.S.A.">
        <title>Extensive sampling of basidiomycete genomes demonstrates inadequacy of the white-rot/brown-rot paradigm for wood decay fungi.</title>
        <authorList>
            <person name="Riley R."/>
            <person name="Salamov A.A."/>
            <person name="Brown D.W."/>
            <person name="Nagy L.G."/>
            <person name="Floudas D."/>
            <person name="Held B.W."/>
            <person name="Levasseur A."/>
            <person name="Lombard V."/>
            <person name="Morin E."/>
            <person name="Otillar R."/>
            <person name="Lindquist E.A."/>
            <person name="Sun H."/>
            <person name="LaButti K.M."/>
            <person name="Schmutz J."/>
            <person name="Jabbour D."/>
            <person name="Luo H."/>
            <person name="Baker S.E."/>
            <person name="Pisabarro A.G."/>
            <person name="Walton J.D."/>
            <person name="Blanchette R.A."/>
            <person name="Henrissat B."/>
            <person name="Martin F."/>
            <person name="Cullen D."/>
            <person name="Hibbett D.S."/>
            <person name="Grigoriev I.V."/>
        </authorList>
    </citation>
    <scope>NUCLEOTIDE SEQUENCE [LARGE SCALE GENOMIC DNA]</scope>
    <source>
        <strain evidence="2">FD-172 SS1</strain>
    </source>
</reference>
<proteinExistence type="predicted"/>
<organism evidence="1 2">
    <name type="scientific">Botryobasidium botryosum (strain FD-172 SS1)</name>
    <dbReference type="NCBI Taxonomy" id="930990"/>
    <lineage>
        <taxon>Eukaryota</taxon>
        <taxon>Fungi</taxon>
        <taxon>Dikarya</taxon>
        <taxon>Basidiomycota</taxon>
        <taxon>Agaricomycotina</taxon>
        <taxon>Agaricomycetes</taxon>
        <taxon>Cantharellales</taxon>
        <taxon>Botryobasidiaceae</taxon>
        <taxon>Botryobasidium</taxon>
    </lineage>
</organism>
<sequence>MLNAARYYQAAFNFHSSIPASPPHLHQCDPLSQEGAQLCIRHNVSGDKAVRRSCAAHFCRTDALSPRPYSPLRAASNRSHCSTFKVKMEYSLEDMTIPAFTQASGIDPSQAAALELLCAFLDKLHCEIVHHAPSNSAIKEALHTCQKW</sequence>